<accession>A0ACC0XIM0</accession>
<name>A0ACC0XIM0_9ROSI</name>
<comment type="caution">
    <text evidence="1">The sequence shown here is derived from an EMBL/GenBank/DDBJ whole genome shotgun (WGS) entry which is preliminary data.</text>
</comment>
<sequence length="480" mass="54284">MDPPNPAKDDDDELFVDALDDFPFDDCLHIDQSDQSPSKSKDIPSTLRRRSLSRRRSEIHRNLKENEVIFEKGSDSTVDRVDSFRVSEDKTEESTVTFENDDPVGDSADSVDSESSSLLVYIAGLMIKAICFQFNLLISFVLFPISILSSFYMFVMDPFRTVKRGREYLMLKFYNLWNLISGFVSPWIHDWLKGYESIWKLVLRFGWGLFWSIYVCSVLCGLLLLAVVISGFFMRFLVEEPIQIKENLNFDYTKNSPVAFVPILSCDAVFCGFNCEEKKEVSKSLGSRVIPIDHKMQVSVMLTLPESDYNRKLGVFQLEPLERRWFIRTSQKVWTLIPDYPNIVACAAAGLCELKPLIRVELISANGKTLASASHPCMLKFKSEPIRLLLTFLKVAPIVAGYVSESQTLNVKLKGFIEGNVPTSCLKVKIEQRAEYGLGAGVPEIYDASLILEPIILPRARPRGDSASNSARGSRIQSQT</sequence>
<organism evidence="1 2">
    <name type="scientific">Pistacia integerrima</name>
    <dbReference type="NCBI Taxonomy" id="434235"/>
    <lineage>
        <taxon>Eukaryota</taxon>
        <taxon>Viridiplantae</taxon>
        <taxon>Streptophyta</taxon>
        <taxon>Embryophyta</taxon>
        <taxon>Tracheophyta</taxon>
        <taxon>Spermatophyta</taxon>
        <taxon>Magnoliopsida</taxon>
        <taxon>eudicotyledons</taxon>
        <taxon>Gunneridae</taxon>
        <taxon>Pentapetalae</taxon>
        <taxon>rosids</taxon>
        <taxon>malvids</taxon>
        <taxon>Sapindales</taxon>
        <taxon>Anacardiaceae</taxon>
        <taxon>Pistacia</taxon>
    </lineage>
</organism>
<gene>
    <name evidence="1" type="ORF">Pint_10320</name>
</gene>
<evidence type="ECO:0000313" key="2">
    <source>
        <dbReference type="Proteomes" id="UP001163603"/>
    </source>
</evidence>
<dbReference type="EMBL" id="CM047747">
    <property type="protein sequence ID" value="KAJ0017261.1"/>
    <property type="molecule type" value="Genomic_DNA"/>
</dbReference>
<evidence type="ECO:0000313" key="1">
    <source>
        <dbReference type="EMBL" id="KAJ0017261.1"/>
    </source>
</evidence>
<proteinExistence type="predicted"/>
<protein>
    <submittedName>
        <fullName evidence="1">Uncharacterized protein</fullName>
    </submittedName>
</protein>
<reference evidence="2" key="1">
    <citation type="journal article" date="2023" name="G3 (Bethesda)">
        <title>Genome assembly and association tests identify interacting loci associated with vigor, precocity, and sex in interspecific pistachio rootstocks.</title>
        <authorList>
            <person name="Palmer W."/>
            <person name="Jacygrad E."/>
            <person name="Sagayaradj S."/>
            <person name="Cavanaugh K."/>
            <person name="Han R."/>
            <person name="Bertier L."/>
            <person name="Beede B."/>
            <person name="Kafkas S."/>
            <person name="Golino D."/>
            <person name="Preece J."/>
            <person name="Michelmore R."/>
        </authorList>
    </citation>
    <scope>NUCLEOTIDE SEQUENCE [LARGE SCALE GENOMIC DNA]</scope>
</reference>
<keyword evidence="2" id="KW-1185">Reference proteome</keyword>
<dbReference type="Proteomes" id="UP001163603">
    <property type="component" value="Chromosome 12"/>
</dbReference>